<name>A0A5C3LL45_9AGAR</name>
<dbReference type="STRING" id="68775.A0A5C3LL45"/>
<dbReference type="EMBL" id="ML213641">
    <property type="protein sequence ID" value="TFK33804.1"/>
    <property type="molecule type" value="Genomic_DNA"/>
</dbReference>
<evidence type="ECO:0000313" key="2">
    <source>
        <dbReference type="Proteomes" id="UP000308652"/>
    </source>
</evidence>
<dbReference type="AlphaFoldDB" id="A0A5C3LL45"/>
<dbReference type="Proteomes" id="UP000308652">
    <property type="component" value="Unassembled WGS sequence"/>
</dbReference>
<sequence length="254" mass="27821">MTGSSVAILCIPVVENNADNWTERLDKEYAQVTPPLLLVKPDIASISLRIAVFSRLHAKKICAPVEEVEILPTTMPLSCSPATLPSKSKTCGTPNEIINQNVLTLPPVSSPPVYTHKYLTSLTLLQKQVLVKISPSSLLSARLLMVLISSLTLIVTSSLYLSSPYCLNVDFSGMQSLSLHPTHANQAEPNLQINPYTLPTLKAIKKFQWDVDIAEACRQKKPPCTVKATFTDVVKDAAIMLGCLVIWQKKDGKK</sequence>
<keyword evidence="2" id="KW-1185">Reference proteome</keyword>
<accession>A0A5C3LL45</accession>
<organism evidence="1 2">
    <name type="scientific">Crucibulum laeve</name>
    <dbReference type="NCBI Taxonomy" id="68775"/>
    <lineage>
        <taxon>Eukaryota</taxon>
        <taxon>Fungi</taxon>
        <taxon>Dikarya</taxon>
        <taxon>Basidiomycota</taxon>
        <taxon>Agaricomycotina</taxon>
        <taxon>Agaricomycetes</taxon>
        <taxon>Agaricomycetidae</taxon>
        <taxon>Agaricales</taxon>
        <taxon>Agaricineae</taxon>
        <taxon>Nidulariaceae</taxon>
        <taxon>Crucibulum</taxon>
    </lineage>
</organism>
<evidence type="ECO:0000313" key="1">
    <source>
        <dbReference type="EMBL" id="TFK33804.1"/>
    </source>
</evidence>
<gene>
    <name evidence="1" type="ORF">BDQ12DRAFT_727438</name>
</gene>
<proteinExistence type="predicted"/>
<dbReference type="OrthoDB" id="2422840at2759"/>
<protein>
    <submittedName>
        <fullName evidence="1">Uncharacterized protein</fullName>
    </submittedName>
</protein>
<reference evidence="1 2" key="1">
    <citation type="journal article" date="2019" name="Nat. Ecol. Evol.">
        <title>Megaphylogeny resolves global patterns of mushroom evolution.</title>
        <authorList>
            <person name="Varga T."/>
            <person name="Krizsan K."/>
            <person name="Foldi C."/>
            <person name="Dima B."/>
            <person name="Sanchez-Garcia M."/>
            <person name="Sanchez-Ramirez S."/>
            <person name="Szollosi G.J."/>
            <person name="Szarkandi J.G."/>
            <person name="Papp V."/>
            <person name="Albert L."/>
            <person name="Andreopoulos W."/>
            <person name="Angelini C."/>
            <person name="Antonin V."/>
            <person name="Barry K.W."/>
            <person name="Bougher N.L."/>
            <person name="Buchanan P."/>
            <person name="Buyck B."/>
            <person name="Bense V."/>
            <person name="Catcheside P."/>
            <person name="Chovatia M."/>
            <person name="Cooper J."/>
            <person name="Damon W."/>
            <person name="Desjardin D."/>
            <person name="Finy P."/>
            <person name="Geml J."/>
            <person name="Haridas S."/>
            <person name="Hughes K."/>
            <person name="Justo A."/>
            <person name="Karasinski D."/>
            <person name="Kautmanova I."/>
            <person name="Kiss B."/>
            <person name="Kocsube S."/>
            <person name="Kotiranta H."/>
            <person name="LaButti K.M."/>
            <person name="Lechner B.E."/>
            <person name="Liimatainen K."/>
            <person name="Lipzen A."/>
            <person name="Lukacs Z."/>
            <person name="Mihaltcheva S."/>
            <person name="Morgado L.N."/>
            <person name="Niskanen T."/>
            <person name="Noordeloos M.E."/>
            <person name="Ohm R.A."/>
            <person name="Ortiz-Santana B."/>
            <person name="Ovrebo C."/>
            <person name="Racz N."/>
            <person name="Riley R."/>
            <person name="Savchenko A."/>
            <person name="Shiryaev A."/>
            <person name="Soop K."/>
            <person name="Spirin V."/>
            <person name="Szebenyi C."/>
            <person name="Tomsovsky M."/>
            <person name="Tulloss R.E."/>
            <person name="Uehling J."/>
            <person name="Grigoriev I.V."/>
            <person name="Vagvolgyi C."/>
            <person name="Papp T."/>
            <person name="Martin F.M."/>
            <person name="Miettinen O."/>
            <person name="Hibbett D.S."/>
            <person name="Nagy L.G."/>
        </authorList>
    </citation>
    <scope>NUCLEOTIDE SEQUENCE [LARGE SCALE GENOMIC DNA]</scope>
    <source>
        <strain evidence="1 2">CBS 166.37</strain>
    </source>
</reference>